<evidence type="ECO:0000256" key="6">
    <source>
        <dbReference type="ARBA" id="ARBA00023136"/>
    </source>
</evidence>
<gene>
    <name evidence="9" type="ORF">ADIS_4334</name>
</gene>
<keyword evidence="2" id="KW-0813">Transport</keyword>
<dbReference type="GO" id="GO:0022857">
    <property type="term" value="F:transmembrane transporter activity"/>
    <property type="evidence" value="ECO:0007669"/>
    <property type="project" value="InterPro"/>
</dbReference>
<feature type="transmembrane region" description="Helical" evidence="7">
    <location>
        <begin position="36"/>
        <end position="52"/>
    </location>
</feature>
<feature type="transmembrane region" description="Helical" evidence="7">
    <location>
        <begin position="333"/>
        <end position="353"/>
    </location>
</feature>
<feature type="transmembrane region" description="Helical" evidence="7">
    <location>
        <begin position="397"/>
        <end position="416"/>
    </location>
</feature>
<feature type="domain" description="Major facilitator superfamily (MFS) profile" evidence="8">
    <location>
        <begin position="35"/>
        <end position="421"/>
    </location>
</feature>
<keyword evidence="5 7" id="KW-1133">Transmembrane helix</keyword>
<accession>R7ZM35</accession>
<dbReference type="PATRIC" id="fig|1288963.3.peg.4322"/>
<dbReference type="Gene3D" id="1.20.1250.20">
    <property type="entry name" value="MFS general substrate transporter like domains"/>
    <property type="match status" value="2"/>
</dbReference>
<feature type="transmembrane region" description="Helical" evidence="7">
    <location>
        <begin position="194"/>
        <end position="212"/>
    </location>
</feature>
<evidence type="ECO:0000313" key="10">
    <source>
        <dbReference type="Proteomes" id="UP000013909"/>
    </source>
</evidence>
<dbReference type="InterPro" id="IPR050171">
    <property type="entry name" value="MFS_Transporters"/>
</dbReference>
<dbReference type="SUPFAM" id="SSF103473">
    <property type="entry name" value="MFS general substrate transporter"/>
    <property type="match status" value="1"/>
</dbReference>
<feature type="transmembrane region" description="Helical" evidence="7">
    <location>
        <begin position="167"/>
        <end position="188"/>
    </location>
</feature>
<dbReference type="InterPro" id="IPR036259">
    <property type="entry name" value="MFS_trans_sf"/>
</dbReference>
<evidence type="ECO:0000256" key="7">
    <source>
        <dbReference type="SAM" id="Phobius"/>
    </source>
</evidence>
<dbReference type="CDD" id="cd17325">
    <property type="entry name" value="MFS_MdtG_SLC18_like"/>
    <property type="match status" value="1"/>
</dbReference>
<dbReference type="PANTHER" id="PTHR23517:SF3">
    <property type="entry name" value="INTEGRAL MEMBRANE TRANSPORT PROTEIN"/>
    <property type="match status" value="1"/>
</dbReference>
<evidence type="ECO:0000256" key="4">
    <source>
        <dbReference type="ARBA" id="ARBA00022692"/>
    </source>
</evidence>
<keyword evidence="3" id="KW-1003">Cell membrane</keyword>
<dbReference type="PROSITE" id="PS50850">
    <property type="entry name" value="MFS"/>
    <property type="match status" value="1"/>
</dbReference>
<evidence type="ECO:0000313" key="9">
    <source>
        <dbReference type="EMBL" id="EON75163.1"/>
    </source>
</evidence>
<evidence type="ECO:0000259" key="8">
    <source>
        <dbReference type="PROSITE" id="PS50850"/>
    </source>
</evidence>
<reference evidence="9 10" key="1">
    <citation type="submission" date="2013-02" db="EMBL/GenBank/DDBJ databases">
        <title>A novel strain isolated from Lonar lake, Maharashtra, India.</title>
        <authorList>
            <person name="Singh A."/>
        </authorList>
    </citation>
    <scope>NUCLEOTIDE SEQUENCE [LARGE SCALE GENOMIC DNA]</scope>
    <source>
        <strain evidence="9 10">AK24</strain>
    </source>
</reference>
<name>R7ZM35_9BACT</name>
<sequence length="421" mass="46308">MTDVTVRSNIHSYLWNRMNNRQQSVQLGLKENWKQFTVLVIVNAFVGAMIGMERTIFPQFAEITFGVASKTAILSFITAFGLTKAFANYYTGRLANRIGRKNLLVIGWLIALPVPLLLIYAPSWNWVIFANMLLGLSQGLTWSSTVVMKIDLVGEKNRGLAMGLNEFAGYLAVGLMALLTGVVAENYGITPYPFYLGLAVAAIGLLLSLFWVRDTRTHVHSESNASNGPYLKQVFWETTLKNKALSSVTQAGLINNLNDGMIWGLLPILLLSAGFNHERAGIITAIYPTVWGMGQLVTGKMADHFDKKRMLFWGMLIQGLAIVALPFQLDFYLLALIAALLGLGTAMVYPTFLTTIAQLTNPVQRAESIGTFRLWRDLGYAFGAILSGLTADAFGLTAAILLIGILTIASSLIIQFRMPRV</sequence>
<dbReference type="InterPro" id="IPR011701">
    <property type="entry name" value="MFS"/>
</dbReference>
<feature type="transmembrane region" description="Helical" evidence="7">
    <location>
        <begin position="126"/>
        <end position="147"/>
    </location>
</feature>
<dbReference type="GO" id="GO:0005886">
    <property type="term" value="C:plasma membrane"/>
    <property type="evidence" value="ECO:0007669"/>
    <property type="project" value="UniProtKB-SubCell"/>
</dbReference>
<keyword evidence="6 7" id="KW-0472">Membrane</keyword>
<keyword evidence="4 7" id="KW-0812">Transmembrane</keyword>
<feature type="transmembrane region" description="Helical" evidence="7">
    <location>
        <begin position="103"/>
        <end position="120"/>
    </location>
</feature>
<dbReference type="AlphaFoldDB" id="R7ZM35"/>
<keyword evidence="10" id="KW-1185">Reference proteome</keyword>
<organism evidence="9 10">
    <name type="scientific">Lunatimonas lonarensis</name>
    <dbReference type="NCBI Taxonomy" id="1232681"/>
    <lineage>
        <taxon>Bacteria</taxon>
        <taxon>Pseudomonadati</taxon>
        <taxon>Bacteroidota</taxon>
        <taxon>Cytophagia</taxon>
        <taxon>Cytophagales</taxon>
        <taxon>Cyclobacteriaceae</taxon>
    </lineage>
</organism>
<comment type="subcellular location">
    <subcellularLocation>
        <location evidence="1">Cell membrane</location>
        <topology evidence="1">Multi-pass membrane protein</topology>
    </subcellularLocation>
</comment>
<feature type="transmembrane region" description="Helical" evidence="7">
    <location>
        <begin position="310"/>
        <end position="327"/>
    </location>
</feature>
<proteinExistence type="predicted"/>
<comment type="caution">
    <text evidence="9">The sequence shown here is derived from an EMBL/GenBank/DDBJ whole genome shotgun (WGS) entry which is preliminary data.</text>
</comment>
<dbReference type="PANTHER" id="PTHR23517">
    <property type="entry name" value="RESISTANCE PROTEIN MDTM, PUTATIVE-RELATED-RELATED"/>
    <property type="match status" value="1"/>
</dbReference>
<evidence type="ECO:0000256" key="5">
    <source>
        <dbReference type="ARBA" id="ARBA00022989"/>
    </source>
</evidence>
<dbReference type="EMBL" id="AQHR01000110">
    <property type="protein sequence ID" value="EON75163.1"/>
    <property type="molecule type" value="Genomic_DNA"/>
</dbReference>
<evidence type="ECO:0000256" key="1">
    <source>
        <dbReference type="ARBA" id="ARBA00004651"/>
    </source>
</evidence>
<protein>
    <submittedName>
        <fullName evidence="9">Major facilitator superfamily (MFS) transporter</fullName>
    </submittedName>
</protein>
<evidence type="ECO:0000256" key="2">
    <source>
        <dbReference type="ARBA" id="ARBA00022448"/>
    </source>
</evidence>
<dbReference type="InterPro" id="IPR020846">
    <property type="entry name" value="MFS_dom"/>
</dbReference>
<dbReference type="Proteomes" id="UP000013909">
    <property type="component" value="Unassembled WGS sequence"/>
</dbReference>
<dbReference type="Pfam" id="PF07690">
    <property type="entry name" value="MFS_1"/>
    <property type="match status" value="2"/>
</dbReference>
<feature type="transmembrane region" description="Helical" evidence="7">
    <location>
        <begin position="374"/>
        <end position="391"/>
    </location>
</feature>
<dbReference type="STRING" id="1232681.ADIS_4334"/>
<evidence type="ECO:0000256" key="3">
    <source>
        <dbReference type="ARBA" id="ARBA00022475"/>
    </source>
</evidence>